<feature type="chain" id="PRO_5038046085" evidence="2">
    <location>
        <begin position="20"/>
        <end position="124"/>
    </location>
</feature>
<reference evidence="4" key="1">
    <citation type="submission" date="2022-11" db="UniProtKB">
        <authorList>
            <consortium name="WormBaseParasite"/>
        </authorList>
    </citation>
    <scope>IDENTIFICATION</scope>
</reference>
<dbReference type="WBParaSite" id="PEQ_0001060901-mRNA-1">
    <property type="protein sequence ID" value="PEQ_0001060901-mRNA-1"/>
    <property type="gene ID" value="PEQ_0001060901"/>
</dbReference>
<proteinExistence type="predicted"/>
<dbReference type="AlphaFoldDB" id="A0A914S0E5"/>
<protein>
    <submittedName>
        <fullName evidence="4">Uncharacterized protein</fullName>
    </submittedName>
</protein>
<feature type="compositionally biased region" description="Basic and acidic residues" evidence="1">
    <location>
        <begin position="44"/>
        <end position="60"/>
    </location>
</feature>
<organism evidence="3 4">
    <name type="scientific">Parascaris equorum</name>
    <name type="common">Equine roundworm</name>
    <dbReference type="NCBI Taxonomy" id="6256"/>
    <lineage>
        <taxon>Eukaryota</taxon>
        <taxon>Metazoa</taxon>
        <taxon>Ecdysozoa</taxon>
        <taxon>Nematoda</taxon>
        <taxon>Chromadorea</taxon>
        <taxon>Rhabditida</taxon>
        <taxon>Spirurina</taxon>
        <taxon>Ascaridomorpha</taxon>
        <taxon>Ascaridoidea</taxon>
        <taxon>Ascarididae</taxon>
        <taxon>Parascaris</taxon>
    </lineage>
</organism>
<feature type="signal peptide" evidence="2">
    <location>
        <begin position="1"/>
        <end position="19"/>
    </location>
</feature>
<accession>A0A914S0E5</accession>
<evidence type="ECO:0000256" key="2">
    <source>
        <dbReference type="SAM" id="SignalP"/>
    </source>
</evidence>
<keyword evidence="3" id="KW-1185">Reference proteome</keyword>
<sequence>MCGMPLFLATAFVVHPLHPLDCLFGYEPFGNAVDIGASLQSDPEQLKEQGTGERNGVDEEDRLAHRFQEIVSQYMSKTDEIVKEYEAMREGGSANLGGQCVELRRQPLRRVECPVSEAIGCEEG</sequence>
<feature type="region of interest" description="Disordered" evidence="1">
    <location>
        <begin position="41"/>
        <end position="60"/>
    </location>
</feature>
<dbReference type="Proteomes" id="UP000887564">
    <property type="component" value="Unplaced"/>
</dbReference>
<evidence type="ECO:0000256" key="1">
    <source>
        <dbReference type="SAM" id="MobiDB-lite"/>
    </source>
</evidence>
<keyword evidence="2" id="KW-0732">Signal</keyword>
<name>A0A914S0E5_PAREQ</name>
<evidence type="ECO:0000313" key="3">
    <source>
        <dbReference type="Proteomes" id="UP000887564"/>
    </source>
</evidence>
<evidence type="ECO:0000313" key="4">
    <source>
        <dbReference type="WBParaSite" id="PEQ_0001060901-mRNA-1"/>
    </source>
</evidence>